<dbReference type="OMA" id="WTNRGQN"/>
<dbReference type="InterPro" id="IPR052836">
    <property type="entry name" value="PRRT_domain-containing"/>
</dbReference>
<evidence type="ECO:0000256" key="1">
    <source>
        <dbReference type="ARBA" id="ARBA00004141"/>
    </source>
</evidence>
<keyword evidence="12" id="KW-1185">Reference proteome</keyword>
<feature type="compositionally biased region" description="Polar residues" evidence="7">
    <location>
        <begin position="125"/>
        <end position="141"/>
    </location>
</feature>
<keyword evidence="3 8" id="KW-0812">Transmembrane</keyword>
<keyword evidence="4 9" id="KW-0732">Signal</keyword>
<dbReference type="CTD" id="101886739"/>
<organism evidence="11 12">
    <name type="scientific">Haplochromis burtoni</name>
    <name type="common">Burton's mouthbrooder</name>
    <name type="synonym">Chromis burtoni</name>
    <dbReference type="NCBI Taxonomy" id="8153"/>
    <lineage>
        <taxon>Eukaryota</taxon>
        <taxon>Metazoa</taxon>
        <taxon>Chordata</taxon>
        <taxon>Craniata</taxon>
        <taxon>Vertebrata</taxon>
        <taxon>Euteleostomi</taxon>
        <taxon>Actinopterygii</taxon>
        <taxon>Neopterygii</taxon>
        <taxon>Teleostei</taxon>
        <taxon>Neoteleostei</taxon>
        <taxon>Acanthomorphata</taxon>
        <taxon>Ovalentaria</taxon>
        <taxon>Cichlomorphae</taxon>
        <taxon>Cichliformes</taxon>
        <taxon>Cichlidae</taxon>
        <taxon>African cichlids</taxon>
        <taxon>Pseudocrenilabrinae</taxon>
        <taxon>Haplochromini</taxon>
        <taxon>Haplochromis</taxon>
    </lineage>
</organism>
<evidence type="ECO:0000256" key="7">
    <source>
        <dbReference type="SAM" id="MobiDB-lite"/>
    </source>
</evidence>
<dbReference type="Ensembl" id="ENSHBUT00000002454.1">
    <property type="protein sequence ID" value="ENSHBUP00000008141.1"/>
    <property type="gene ID" value="ENSHBUG00000009623.1"/>
</dbReference>
<protein>
    <submittedName>
        <fullName evidence="11">Proline rich transmembrane protein 4a</fullName>
    </submittedName>
</protein>
<dbReference type="STRING" id="8153.ENSHBUP00000008141"/>
<reference evidence="11" key="1">
    <citation type="submission" date="2025-08" db="UniProtKB">
        <authorList>
            <consortium name="Ensembl"/>
        </authorList>
    </citation>
    <scope>IDENTIFICATION</scope>
</reference>
<feature type="transmembrane region" description="Helical" evidence="8">
    <location>
        <begin position="477"/>
        <end position="503"/>
    </location>
</feature>
<evidence type="ECO:0000256" key="4">
    <source>
        <dbReference type="ARBA" id="ARBA00022729"/>
    </source>
</evidence>
<keyword evidence="6 8" id="KW-0472">Membrane</keyword>
<feature type="chain" id="PRO_5018770192" evidence="9">
    <location>
        <begin position="22"/>
        <end position="946"/>
    </location>
</feature>
<evidence type="ECO:0000256" key="3">
    <source>
        <dbReference type="ARBA" id="ARBA00022692"/>
    </source>
</evidence>
<evidence type="ECO:0000313" key="12">
    <source>
        <dbReference type="Proteomes" id="UP000264840"/>
    </source>
</evidence>
<feature type="transmembrane region" description="Helical" evidence="8">
    <location>
        <begin position="407"/>
        <end position="427"/>
    </location>
</feature>
<feature type="signal peptide" evidence="9">
    <location>
        <begin position="1"/>
        <end position="21"/>
    </location>
</feature>
<feature type="compositionally biased region" description="Low complexity" evidence="7">
    <location>
        <begin position="72"/>
        <end position="83"/>
    </location>
</feature>
<feature type="region of interest" description="Disordered" evidence="7">
    <location>
        <begin position="106"/>
        <end position="160"/>
    </location>
</feature>
<dbReference type="AlphaFoldDB" id="A0A3Q3BWW8"/>
<feature type="compositionally biased region" description="Polar residues" evidence="7">
    <location>
        <begin position="198"/>
        <end position="211"/>
    </location>
</feature>
<dbReference type="Pfam" id="PF25987">
    <property type="entry name" value="PRRT3"/>
    <property type="match status" value="1"/>
</dbReference>
<feature type="region of interest" description="Disordered" evidence="7">
    <location>
        <begin position="774"/>
        <end position="828"/>
    </location>
</feature>
<feature type="compositionally biased region" description="Polar residues" evidence="7">
    <location>
        <begin position="782"/>
        <end position="828"/>
    </location>
</feature>
<feature type="compositionally biased region" description="Polar residues" evidence="7">
    <location>
        <begin position="628"/>
        <end position="651"/>
    </location>
</feature>
<proteinExistence type="predicted"/>
<evidence type="ECO:0000256" key="2">
    <source>
        <dbReference type="ARBA" id="ARBA00022553"/>
    </source>
</evidence>
<feature type="region of interest" description="Disordered" evidence="7">
    <location>
        <begin position="193"/>
        <end position="218"/>
    </location>
</feature>
<feature type="region of interest" description="Disordered" evidence="7">
    <location>
        <begin position="49"/>
        <end position="88"/>
    </location>
</feature>
<evidence type="ECO:0000256" key="6">
    <source>
        <dbReference type="ARBA" id="ARBA00023136"/>
    </source>
</evidence>
<dbReference type="GeneID" id="102312363"/>
<dbReference type="InterPro" id="IPR059081">
    <property type="entry name" value="PRRT3-4"/>
</dbReference>
<feature type="transmembrane region" description="Helical" evidence="8">
    <location>
        <begin position="335"/>
        <end position="356"/>
    </location>
</feature>
<evidence type="ECO:0000256" key="9">
    <source>
        <dbReference type="SAM" id="SignalP"/>
    </source>
</evidence>
<feature type="compositionally biased region" description="Basic and acidic residues" evidence="7">
    <location>
        <begin position="252"/>
        <end position="264"/>
    </location>
</feature>
<dbReference type="PANTHER" id="PTHR35578">
    <property type="entry name" value="PROLINE-RICH TRANSMEMBRANE PROTEIN 4-RELATED"/>
    <property type="match status" value="1"/>
</dbReference>
<feature type="region of interest" description="Disordered" evidence="7">
    <location>
        <begin position="249"/>
        <end position="272"/>
    </location>
</feature>
<evidence type="ECO:0000256" key="8">
    <source>
        <dbReference type="SAM" id="Phobius"/>
    </source>
</evidence>
<evidence type="ECO:0000259" key="10">
    <source>
        <dbReference type="Pfam" id="PF25987"/>
    </source>
</evidence>
<feature type="compositionally biased region" description="Pro residues" evidence="7">
    <location>
        <begin position="702"/>
        <end position="711"/>
    </location>
</feature>
<feature type="domain" description="Proline-rich transmembrane protein 3/4" evidence="10">
    <location>
        <begin position="319"/>
        <end position="617"/>
    </location>
</feature>
<comment type="subcellular location">
    <subcellularLocation>
        <location evidence="1">Membrane</location>
        <topology evidence="1">Multi-pass membrane protein</topology>
    </subcellularLocation>
</comment>
<reference evidence="11" key="2">
    <citation type="submission" date="2025-09" db="UniProtKB">
        <authorList>
            <consortium name="Ensembl"/>
        </authorList>
    </citation>
    <scope>IDENTIFICATION</scope>
</reference>
<dbReference type="Proteomes" id="UP000264840">
    <property type="component" value="Unplaced"/>
</dbReference>
<dbReference type="OrthoDB" id="10066605at2759"/>
<evidence type="ECO:0000313" key="11">
    <source>
        <dbReference type="Ensembl" id="ENSHBUP00000008141.1"/>
    </source>
</evidence>
<name>A0A3Q3BWW8_HAPBU</name>
<evidence type="ECO:0000256" key="5">
    <source>
        <dbReference type="ARBA" id="ARBA00022989"/>
    </source>
</evidence>
<keyword evidence="5 8" id="KW-1133">Transmembrane helix</keyword>
<feature type="transmembrane region" description="Helical" evidence="8">
    <location>
        <begin position="448"/>
        <end position="471"/>
    </location>
</feature>
<accession>A0A3Q3BWW8</accession>
<feature type="region of interest" description="Disordered" evidence="7">
    <location>
        <begin position="622"/>
        <end position="651"/>
    </location>
</feature>
<sequence>MVSLWNIYFLLPLSLPHSLRAIALTGENVKETQQPDSDKAGQFLKQLSSRPYVPGGSAPSDPMIAPEDDDFLGSPLSWSLSSSEDTDRQGVIGEYGDLLESAETSLFFPNEKGPIPRPTKGATVDTASTERMQTMKSSSASVPPKLTHEQTLKNQPTETNTASVLYPRESGENQPTFPGFQNQMTDTHLPFLLPGSLPSHTSDQNSTSSLPTGPGPDTLGWTTGISVTTKGNRDGFIDITDLILQRETASMEAKEDDSKNDSKARSPSRLDGNMDTIATTCKTLNHSWTPTYPEDFTHNKPLHPFLALTPSFLVPLYSDWNSALATWGFAWEAHIYGLGSVFTVFGLISVVCLLGLPLRCPPGSPYFTMLHLFILAFAGIQAFCLLYDAYSYQDRLSPVVSLLLSELPLPCLISAFSLAFLLLSFRSCKHLSLSPVISASFSALPKPCLLLCLALSHFIISLGCFGIFQLFHSLPTVILLFPQGVFVCLTTFLSCSYLIFYCLTQVNSRNIYRLNDNGESGGSPEVMRPAICPFASVKDWGRAAGAGVGTSLCLLGCGGLQLYGILHALGLGGVDGHGFQPWPWWGYQVGCRLCEIGVCLGLSVIGTHPLFCSNSNKTIAHPRPGSWSRLSGGSPSRMLTITSQDGANSPVLSQGKQEKLVACDVVAKEQSEVLPLYSIVESPGNIPDCDHKPSQSKTVLPLPIPPNPPHKPTASPETRLSSLDHLSLETDSTVDLRPPSPIDLSRSIDQALFSESLFSHSIFGFPRLIPASSSLSLSSPSQGTSKQGPSSVGNTLYRTSSCGDVDQENTLSNSRYSQPQGCMTARRNQPLSPDQCDWKGSVTGSTQGLCSHSKETGKLRSHSWANRGQNFTQSSLPRAIPHLPYHRRYRTLSLASQDSRGSGRLAGTKHLSESKQLEWDMAVQAEFVSVCKQIDALSVCSDTIEL</sequence>
<dbReference type="GeneTree" id="ENSGT00730000111591"/>
<feature type="region of interest" description="Disordered" evidence="7">
    <location>
        <begin position="685"/>
        <end position="719"/>
    </location>
</feature>
<dbReference type="RefSeq" id="XP_014194560.1">
    <property type="nucleotide sequence ID" value="XM_014339074.2"/>
</dbReference>
<feature type="transmembrane region" description="Helical" evidence="8">
    <location>
        <begin position="368"/>
        <end position="387"/>
    </location>
</feature>
<keyword evidence="2" id="KW-0597">Phosphoprotein</keyword>
<dbReference type="PANTHER" id="PTHR35578:SF6">
    <property type="entry name" value="PROLINE-RICH TRANSMEMBRANE PROTEIN 4"/>
    <property type="match status" value="1"/>
</dbReference>